<evidence type="ECO:0000313" key="3">
    <source>
        <dbReference type="EMBL" id="CAD6910321.1"/>
    </source>
</evidence>
<dbReference type="PANTHER" id="PTHR46467">
    <property type="entry name" value="TETHER CONTAINING UBX DOMAIN FOR GLUT4"/>
    <property type="match status" value="1"/>
</dbReference>
<keyword evidence="6" id="KW-1185">Reference proteome</keyword>
<evidence type="ECO:0000313" key="4">
    <source>
        <dbReference type="EMBL" id="KAE8263651.1"/>
    </source>
</evidence>
<dbReference type="AlphaFoldDB" id="A0A177V8C9"/>
<evidence type="ECO:0000313" key="5">
    <source>
        <dbReference type="Proteomes" id="UP000077671"/>
    </source>
</evidence>
<dbReference type="PANTHER" id="PTHR46467:SF1">
    <property type="entry name" value="TETHER CONTAINING UBX DOMAIN FOR GLUT4"/>
    <property type="match status" value="1"/>
</dbReference>
<evidence type="ECO:0000256" key="1">
    <source>
        <dbReference type="SAM" id="MobiDB-lite"/>
    </source>
</evidence>
<name>A0A177V8C9_9BASI</name>
<evidence type="ECO:0000313" key="6">
    <source>
        <dbReference type="Proteomes" id="UP000836402"/>
    </source>
</evidence>
<feature type="region of interest" description="Disordered" evidence="1">
    <location>
        <begin position="190"/>
        <end position="252"/>
    </location>
</feature>
<feature type="domain" description="UBX" evidence="2">
    <location>
        <begin position="96"/>
        <end position="179"/>
    </location>
</feature>
<dbReference type="GO" id="GO:0005634">
    <property type="term" value="C:nucleus"/>
    <property type="evidence" value="ECO:0007669"/>
    <property type="project" value="TreeGrafter"/>
</dbReference>
<feature type="compositionally biased region" description="Low complexity" evidence="1">
    <location>
        <begin position="11"/>
        <end position="27"/>
    </location>
</feature>
<reference evidence="4" key="2">
    <citation type="journal article" date="2019" name="IMA Fungus">
        <title>Genome sequencing and comparison of five Tilletia species to identify candidate genes for the detection of regulated species infecting wheat.</title>
        <authorList>
            <person name="Nguyen H.D.T."/>
            <person name="Sultana T."/>
            <person name="Kesanakurti P."/>
            <person name="Hambleton S."/>
        </authorList>
    </citation>
    <scope>NUCLEOTIDE SEQUENCE</scope>
    <source>
        <strain evidence="4">DAOMC 238032</strain>
    </source>
</reference>
<feature type="compositionally biased region" description="Low complexity" evidence="1">
    <location>
        <begin position="213"/>
        <end position="229"/>
    </location>
</feature>
<feature type="region of interest" description="Disordered" evidence="1">
    <location>
        <begin position="1"/>
        <end position="76"/>
    </location>
</feature>
<dbReference type="Proteomes" id="UP000836402">
    <property type="component" value="Unassembled WGS sequence"/>
</dbReference>
<evidence type="ECO:0000259" key="2">
    <source>
        <dbReference type="PROSITE" id="PS50033"/>
    </source>
</evidence>
<dbReference type="Pfam" id="PF00789">
    <property type="entry name" value="UBX"/>
    <property type="match status" value="1"/>
</dbReference>
<dbReference type="InterPro" id="IPR001012">
    <property type="entry name" value="UBX_dom"/>
</dbReference>
<comment type="caution">
    <text evidence="4">The sequence shown here is derived from an EMBL/GenBank/DDBJ whole genome shotgun (WGS) entry which is preliminary data.</text>
</comment>
<dbReference type="GO" id="GO:0005737">
    <property type="term" value="C:cytoplasm"/>
    <property type="evidence" value="ECO:0007669"/>
    <property type="project" value="TreeGrafter"/>
</dbReference>
<sequence length="252" mass="26695">MSSSQPDAETPAASSSSSSSSSAPAAAVKVFRPANATAGPSRASQLLSKPEENAPSSSELKQAFAGAIAGRHGPDAPLMTKAMRERQDAKYGTTKKVYTTVRLRIRFSNGTQIESAFPASSPLPPVYDFVRSSLAPAHAPKKFTLYLTPPKRDLGEVDPKLRGKTLGELGLVPAAVLNIRWEDTEMNSNTYPAPLKPELLNDAQDIPPPPSFDEPSSSQTPSSSSSSSTAQGDGAKKDPKAMPKWLKAGFKK</sequence>
<dbReference type="GO" id="GO:0012506">
    <property type="term" value="C:vesicle membrane"/>
    <property type="evidence" value="ECO:0007669"/>
    <property type="project" value="TreeGrafter"/>
</dbReference>
<proteinExistence type="predicted"/>
<dbReference type="SMART" id="SM00166">
    <property type="entry name" value="UBX"/>
    <property type="match status" value="1"/>
</dbReference>
<organism evidence="4 5">
    <name type="scientific">Tilletia caries</name>
    <name type="common">wheat bunt fungus</name>
    <dbReference type="NCBI Taxonomy" id="13290"/>
    <lineage>
        <taxon>Eukaryota</taxon>
        <taxon>Fungi</taxon>
        <taxon>Dikarya</taxon>
        <taxon>Basidiomycota</taxon>
        <taxon>Ustilaginomycotina</taxon>
        <taxon>Exobasidiomycetes</taxon>
        <taxon>Tilletiales</taxon>
        <taxon>Tilletiaceae</taxon>
        <taxon>Tilletia</taxon>
    </lineage>
</organism>
<protein>
    <recommendedName>
        <fullName evidence="2">UBX domain-containing protein</fullName>
    </recommendedName>
</protein>
<dbReference type="InterPro" id="IPR029071">
    <property type="entry name" value="Ubiquitin-like_domsf"/>
</dbReference>
<gene>
    <name evidence="4" type="ORF">A4X03_0g1525</name>
    <name evidence="3" type="ORF">JKIAZH3_G8889</name>
</gene>
<dbReference type="Gene3D" id="3.10.20.90">
    <property type="entry name" value="Phosphatidylinositol 3-kinase Catalytic Subunit, Chain A, domain 1"/>
    <property type="match status" value="1"/>
</dbReference>
<dbReference type="PROSITE" id="PS50033">
    <property type="entry name" value="UBX"/>
    <property type="match status" value="1"/>
</dbReference>
<dbReference type="EMBL" id="LWDD02000125">
    <property type="protein sequence ID" value="KAE8263651.1"/>
    <property type="molecule type" value="Genomic_DNA"/>
</dbReference>
<reference evidence="3" key="3">
    <citation type="submission" date="2020-10" db="EMBL/GenBank/DDBJ databases">
        <authorList>
            <person name="Sedaghatjoo S."/>
        </authorList>
    </citation>
    <scope>NUCLEOTIDE SEQUENCE</scope>
    <source>
        <strain evidence="3">AZH3</strain>
    </source>
</reference>
<dbReference type="SUPFAM" id="SSF54236">
    <property type="entry name" value="Ubiquitin-like"/>
    <property type="match status" value="1"/>
</dbReference>
<reference evidence="4" key="1">
    <citation type="submission" date="2016-04" db="EMBL/GenBank/DDBJ databases">
        <authorList>
            <person name="Nguyen H.D."/>
            <person name="Kesanakurti P."/>
            <person name="Cullis J."/>
            <person name="Levesque C.A."/>
            <person name="Hambleton S."/>
        </authorList>
    </citation>
    <scope>NUCLEOTIDE SEQUENCE</scope>
    <source>
        <strain evidence="4">DAOMC 238032</strain>
    </source>
</reference>
<accession>A0A177V8C9</accession>
<dbReference type="GO" id="GO:0006886">
    <property type="term" value="P:intracellular protein transport"/>
    <property type="evidence" value="ECO:0007669"/>
    <property type="project" value="TreeGrafter"/>
</dbReference>
<dbReference type="Proteomes" id="UP000077671">
    <property type="component" value="Unassembled WGS sequence"/>
</dbReference>
<dbReference type="EMBL" id="CAJHJG010001220">
    <property type="protein sequence ID" value="CAD6910321.1"/>
    <property type="molecule type" value="Genomic_DNA"/>
</dbReference>